<gene>
    <name evidence="3" type="ORF">SK128_000397</name>
</gene>
<evidence type="ECO:0000313" key="3">
    <source>
        <dbReference type="EMBL" id="KAK7075106.1"/>
    </source>
</evidence>
<dbReference type="InterPro" id="IPR012337">
    <property type="entry name" value="RNaseH-like_sf"/>
</dbReference>
<evidence type="ECO:0000313" key="4">
    <source>
        <dbReference type="Proteomes" id="UP001381693"/>
    </source>
</evidence>
<feature type="compositionally biased region" description="Polar residues" evidence="1">
    <location>
        <begin position="76"/>
        <end position="85"/>
    </location>
</feature>
<feature type="region of interest" description="Disordered" evidence="1">
    <location>
        <begin position="62"/>
        <end position="85"/>
    </location>
</feature>
<dbReference type="AlphaFoldDB" id="A0AAN8WZA6"/>
<dbReference type="PROSITE" id="PS50879">
    <property type="entry name" value="RNASE_H_1"/>
    <property type="match status" value="1"/>
</dbReference>
<reference evidence="3 4" key="1">
    <citation type="submission" date="2023-11" db="EMBL/GenBank/DDBJ databases">
        <title>Halocaridina rubra genome assembly.</title>
        <authorList>
            <person name="Smith C."/>
        </authorList>
    </citation>
    <scope>NUCLEOTIDE SEQUENCE [LARGE SCALE GENOMIC DNA]</scope>
    <source>
        <strain evidence="3">EP-1</strain>
        <tissue evidence="3">Whole</tissue>
    </source>
</reference>
<dbReference type="InterPro" id="IPR036397">
    <property type="entry name" value="RNaseH_sf"/>
</dbReference>
<sequence length="477" mass="53448">MKVKIEKRFAGLEMDNNCRLTTYLHPRYKGFSSSHIAKLVQGTIAQLCDENYEIASVAVAEDEKPTKKRKRDDSPKGSTSQSTDTSLKGAALALILASSSDEESEKNAKSSIIDMVHEYHIEKRLGNDEDQLKCPGFSKRHNESTIDNADKRDQVRLELMCENRLAERAHCRLTPMRYMTSLQEGAGIQVLKKFYTATIRSLITYSAPTLANLSAQQISTIEVIQNNAMRYMMGAPMWTRICNLQMETNLPPLYSWINVSNTNSITKALLSERRSHTQKRLKEALNKHLDLPIPNSYAGRLLKNIYKCNMASELAKINLDKPCTNYKPLVPWRAHPAKFNTTSLPDSKKACTKIQLHEAAQAAITETNQAEGISYYTDGTVKTSIPATGAEVYSEHFTASWRLSDSCSTLQTELFAIKMALQNSMEKGQGPVNIHTDSLSSVQALQQQKFKENITLVSSVQALLVQHQEQGRPVTIN</sequence>
<comment type="caution">
    <text evidence="3">The sequence shown here is derived from an EMBL/GenBank/DDBJ whole genome shotgun (WGS) entry which is preliminary data.</text>
</comment>
<proteinExistence type="predicted"/>
<dbReference type="EMBL" id="JAXCGZ010011365">
    <property type="protein sequence ID" value="KAK7075106.1"/>
    <property type="molecule type" value="Genomic_DNA"/>
</dbReference>
<dbReference type="SUPFAM" id="SSF53098">
    <property type="entry name" value="Ribonuclease H-like"/>
    <property type="match status" value="1"/>
</dbReference>
<feature type="domain" description="RNase H type-1" evidence="2">
    <location>
        <begin position="369"/>
        <end position="477"/>
    </location>
</feature>
<keyword evidence="4" id="KW-1185">Reference proteome</keyword>
<accession>A0AAN8WZA6</accession>
<dbReference type="Proteomes" id="UP001381693">
    <property type="component" value="Unassembled WGS sequence"/>
</dbReference>
<evidence type="ECO:0000259" key="2">
    <source>
        <dbReference type="PROSITE" id="PS50879"/>
    </source>
</evidence>
<dbReference type="GO" id="GO:0003676">
    <property type="term" value="F:nucleic acid binding"/>
    <property type="evidence" value="ECO:0007669"/>
    <property type="project" value="InterPro"/>
</dbReference>
<organism evidence="3 4">
    <name type="scientific">Halocaridina rubra</name>
    <name type="common">Hawaiian red shrimp</name>
    <dbReference type="NCBI Taxonomy" id="373956"/>
    <lineage>
        <taxon>Eukaryota</taxon>
        <taxon>Metazoa</taxon>
        <taxon>Ecdysozoa</taxon>
        <taxon>Arthropoda</taxon>
        <taxon>Crustacea</taxon>
        <taxon>Multicrustacea</taxon>
        <taxon>Malacostraca</taxon>
        <taxon>Eumalacostraca</taxon>
        <taxon>Eucarida</taxon>
        <taxon>Decapoda</taxon>
        <taxon>Pleocyemata</taxon>
        <taxon>Caridea</taxon>
        <taxon>Atyoidea</taxon>
        <taxon>Atyidae</taxon>
        <taxon>Halocaridina</taxon>
    </lineage>
</organism>
<feature type="compositionally biased region" description="Basic and acidic residues" evidence="1">
    <location>
        <begin position="62"/>
        <end position="75"/>
    </location>
</feature>
<dbReference type="InterPro" id="IPR002156">
    <property type="entry name" value="RNaseH_domain"/>
</dbReference>
<dbReference type="GO" id="GO:0004523">
    <property type="term" value="F:RNA-DNA hybrid ribonuclease activity"/>
    <property type="evidence" value="ECO:0007669"/>
    <property type="project" value="InterPro"/>
</dbReference>
<dbReference type="Gene3D" id="3.30.420.10">
    <property type="entry name" value="Ribonuclease H-like superfamily/Ribonuclease H"/>
    <property type="match status" value="1"/>
</dbReference>
<evidence type="ECO:0000256" key="1">
    <source>
        <dbReference type="SAM" id="MobiDB-lite"/>
    </source>
</evidence>
<name>A0AAN8WZA6_HALRR</name>
<protein>
    <recommendedName>
        <fullName evidence="2">RNase H type-1 domain-containing protein</fullName>
    </recommendedName>
</protein>